<protein>
    <recommendedName>
        <fullName evidence="4">Solute-binding protein family 3/N-terminal domain-containing protein</fullName>
    </recommendedName>
</protein>
<feature type="signal peptide" evidence="1">
    <location>
        <begin position="1"/>
        <end position="19"/>
    </location>
</feature>
<organism evidence="2 3">
    <name type="scientific">Sulfidibacter corallicola</name>
    <dbReference type="NCBI Taxonomy" id="2818388"/>
    <lineage>
        <taxon>Bacteria</taxon>
        <taxon>Pseudomonadati</taxon>
        <taxon>Acidobacteriota</taxon>
        <taxon>Holophagae</taxon>
        <taxon>Acanthopleuribacterales</taxon>
        <taxon>Acanthopleuribacteraceae</taxon>
        <taxon>Sulfidibacter</taxon>
    </lineage>
</organism>
<dbReference type="EMBL" id="CP071793">
    <property type="protein sequence ID" value="QTD53350.1"/>
    <property type="molecule type" value="Genomic_DNA"/>
</dbReference>
<gene>
    <name evidence="2" type="ORF">J3U87_12920</name>
</gene>
<proteinExistence type="predicted"/>
<dbReference type="RefSeq" id="WP_237383452.1">
    <property type="nucleotide sequence ID" value="NZ_CP071793.1"/>
</dbReference>
<dbReference type="Proteomes" id="UP000663929">
    <property type="component" value="Chromosome"/>
</dbReference>
<accession>A0A8A4TV02</accession>
<evidence type="ECO:0000313" key="3">
    <source>
        <dbReference type="Proteomes" id="UP000663929"/>
    </source>
</evidence>
<evidence type="ECO:0000256" key="1">
    <source>
        <dbReference type="SAM" id="SignalP"/>
    </source>
</evidence>
<dbReference type="AlphaFoldDB" id="A0A8A4TV02"/>
<evidence type="ECO:0008006" key="4">
    <source>
        <dbReference type="Google" id="ProtNLM"/>
    </source>
</evidence>
<keyword evidence="3" id="KW-1185">Reference proteome</keyword>
<evidence type="ECO:0000313" key="2">
    <source>
        <dbReference type="EMBL" id="QTD53350.1"/>
    </source>
</evidence>
<feature type="chain" id="PRO_5035167439" description="Solute-binding protein family 3/N-terminal domain-containing protein" evidence="1">
    <location>
        <begin position="20"/>
        <end position="240"/>
    </location>
</feature>
<keyword evidence="1" id="KW-0732">Signal</keyword>
<dbReference type="KEGG" id="scor:J3U87_12920"/>
<sequence>MRLFFFCLLHLVATGASYAQGPKVYAFLPSNIRPHAMQGLISREAPGIDITFFGRYREFEVQLKQSRPDAIVTFRMVGENLAKESKNPLAPLLIGKREGETSEKFILLAVGKKIDLGQIENIGIGVVSLMGRRQMAHFLATEFKVGKIRIKTVTKLEDLLSLLQFQDVDAILVPESQLSYYNERSKLNLVATELDGITLALPVVFKITEDPNKIQQLEKAFQGLEPKIKGLLGVDQWIQP</sequence>
<reference evidence="2" key="1">
    <citation type="submission" date="2021-03" db="EMBL/GenBank/DDBJ databases">
        <title>Acanthopleuribacteraceae sp. M133.</title>
        <authorList>
            <person name="Wang G."/>
        </authorList>
    </citation>
    <scope>NUCLEOTIDE SEQUENCE</scope>
    <source>
        <strain evidence="2">M133</strain>
    </source>
</reference>
<name>A0A8A4TV02_SULCO</name>